<dbReference type="SMART" id="SM00745">
    <property type="entry name" value="MIT"/>
    <property type="match status" value="1"/>
</dbReference>
<dbReference type="Proteomes" id="UP001162162">
    <property type="component" value="Unassembled WGS sequence"/>
</dbReference>
<dbReference type="SUPFAM" id="SSF116846">
    <property type="entry name" value="MIT domain"/>
    <property type="match status" value="1"/>
</dbReference>
<sequence>MSAGKEMGTASSDAFWAKTYSEIKNRHDEAFLAIDQAISLEERDRPNEAIQKYKEGIRLIDEALAVQVQCPNNPDFTWEKACVMIQKIKKTRAEVLTRIAAIQRSTNFVPDASPEDPPSYEEAVASSSVVNESPKTYKDLATALNELSIDPNQSMAEEIICIHQNVRLYFISPNGEVLSTQQPQTLKISLEMSLICLKLFYK</sequence>
<reference evidence="2" key="1">
    <citation type="journal article" date="2023" name="Insect Mol. Biol.">
        <title>Genome sequencing provides insights into the evolution of gene families encoding plant cell wall-degrading enzymes in longhorned beetles.</title>
        <authorList>
            <person name="Shin N.R."/>
            <person name="Okamura Y."/>
            <person name="Kirsch R."/>
            <person name="Pauchet Y."/>
        </authorList>
    </citation>
    <scope>NUCLEOTIDE SEQUENCE</scope>
    <source>
        <strain evidence="2">AMC_N1</strain>
    </source>
</reference>
<dbReference type="AlphaFoldDB" id="A0AAV8YQ70"/>
<comment type="caution">
    <text evidence="2">The sequence shown here is derived from an EMBL/GenBank/DDBJ whole genome shotgun (WGS) entry which is preliminary data.</text>
</comment>
<feature type="domain" description="MIT" evidence="1">
    <location>
        <begin position="23"/>
        <end position="101"/>
    </location>
</feature>
<dbReference type="Gene3D" id="1.20.58.80">
    <property type="entry name" value="Phosphotransferase system, lactose/cellobiose-type IIA subunit"/>
    <property type="match status" value="1"/>
</dbReference>
<evidence type="ECO:0000313" key="3">
    <source>
        <dbReference type="Proteomes" id="UP001162162"/>
    </source>
</evidence>
<organism evidence="2 3">
    <name type="scientific">Aromia moschata</name>
    <dbReference type="NCBI Taxonomy" id="1265417"/>
    <lineage>
        <taxon>Eukaryota</taxon>
        <taxon>Metazoa</taxon>
        <taxon>Ecdysozoa</taxon>
        <taxon>Arthropoda</taxon>
        <taxon>Hexapoda</taxon>
        <taxon>Insecta</taxon>
        <taxon>Pterygota</taxon>
        <taxon>Neoptera</taxon>
        <taxon>Endopterygota</taxon>
        <taxon>Coleoptera</taxon>
        <taxon>Polyphaga</taxon>
        <taxon>Cucujiformia</taxon>
        <taxon>Chrysomeloidea</taxon>
        <taxon>Cerambycidae</taxon>
        <taxon>Cerambycinae</taxon>
        <taxon>Callichromatini</taxon>
        <taxon>Aromia</taxon>
    </lineage>
</organism>
<accession>A0AAV8YQ70</accession>
<protein>
    <recommendedName>
        <fullName evidence="1">MIT domain-containing protein</fullName>
    </recommendedName>
</protein>
<dbReference type="EMBL" id="JAPWTK010000063">
    <property type="protein sequence ID" value="KAJ8952901.1"/>
    <property type="molecule type" value="Genomic_DNA"/>
</dbReference>
<proteinExistence type="predicted"/>
<name>A0AAV8YQ70_9CUCU</name>
<gene>
    <name evidence="2" type="ORF">NQ318_006518</name>
</gene>
<dbReference type="InterPro" id="IPR036181">
    <property type="entry name" value="MIT_dom_sf"/>
</dbReference>
<dbReference type="InterPro" id="IPR007330">
    <property type="entry name" value="MIT_dom"/>
</dbReference>
<evidence type="ECO:0000313" key="2">
    <source>
        <dbReference type="EMBL" id="KAJ8952901.1"/>
    </source>
</evidence>
<evidence type="ECO:0000259" key="1">
    <source>
        <dbReference type="SMART" id="SM00745"/>
    </source>
</evidence>
<keyword evidence="3" id="KW-1185">Reference proteome</keyword>